<dbReference type="AlphaFoldDB" id="A0A0F9LFS1"/>
<gene>
    <name evidence="1" type="ORF">LCGC14_1282920</name>
</gene>
<organism evidence="1">
    <name type="scientific">marine sediment metagenome</name>
    <dbReference type="NCBI Taxonomy" id="412755"/>
    <lineage>
        <taxon>unclassified sequences</taxon>
        <taxon>metagenomes</taxon>
        <taxon>ecological metagenomes</taxon>
    </lineage>
</organism>
<dbReference type="Gene3D" id="1.20.120.20">
    <property type="entry name" value="Apolipoprotein"/>
    <property type="match status" value="1"/>
</dbReference>
<reference evidence="1" key="1">
    <citation type="journal article" date="2015" name="Nature">
        <title>Complex archaea that bridge the gap between prokaryotes and eukaryotes.</title>
        <authorList>
            <person name="Spang A."/>
            <person name="Saw J.H."/>
            <person name="Jorgensen S.L."/>
            <person name="Zaremba-Niedzwiedzka K."/>
            <person name="Martijn J."/>
            <person name="Lind A.E."/>
            <person name="van Eijk R."/>
            <person name="Schleper C."/>
            <person name="Guy L."/>
            <person name="Ettema T.J."/>
        </authorList>
    </citation>
    <scope>NUCLEOTIDE SEQUENCE</scope>
</reference>
<dbReference type="EMBL" id="LAZR01007317">
    <property type="protein sequence ID" value="KKM86046.1"/>
    <property type="molecule type" value="Genomic_DNA"/>
</dbReference>
<sequence>MSLKDFTKEIFTRYGFTEDNINIYLVYLRVPRATPSEVYLTLNEEHEDLTYNTVLEITNWLVEKGFLKRVEGIADRYIPLEPYFELFTNESENFRNEIAKIKDNILSDQSNRFEKLESIQNKSIKEVENAVNNQINAFFEDSDNKNKAKKNKIDSATKRFTETSKALESNIHSIADTLNSDLKSTSETSISTNETEINKTKENLIGLISDLLSDFSSRVENLDKELKMNLDEHVERHKNISNQLKPKMEQILEKYLERMYKVIADLKIKISNILKEHMNHLKNTTNTLQTNLKATVNDRHRKLTDQTNEFKSTTLTLIDNLLEHSNRFTDFSADLAKKGFFWVGKKAKYKARHKTTIESVLKYTKPMKDDFSNSCDSYIASTRGTTDQIKSDITDIIANENDGLATETNDLDYKAQETINAQLETLATDMAGEVDNTLQSGVKDCSDTTIKLKDSLESSLKTHHRQYEDAISTHKENSLKHYTDFDSEIKKINTDWTREIDNLFANGKRDFSDKIDGEIRLWDAEAKDMNNNLMDMLADHKSKYEQNAKTLQNSSSNTTKDAIQNIKDAIADFTLQFMNSIDDGTELAENNEDKLKDIHAAASSIPDIAKVTTWPLVGKDAMVAAIKDAVYRVKSSIIIVTPYVVPEILQVVSEYAFQKKAVRFMLTSRWELDKYSGIIAKMRQLGNIQFRQLQTPGKYFAVTRDAEEVILAPATEKEADMITIVSNQEGYAKLYSEFIGPIFLSSSRPIK</sequence>
<evidence type="ECO:0008006" key="2">
    <source>
        <dbReference type="Google" id="ProtNLM"/>
    </source>
</evidence>
<dbReference type="Gene3D" id="1.10.10.10">
    <property type="entry name" value="Winged helix-like DNA-binding domain superfamily/Winged helix DNA-binding domain"/>
    <property type="match status" value="1"/>
</dbReference>
<accession>A0A0F9LFS1</accession>
<protein>
    <recommendedName>
        <fullName evidence="2">Transcription regulator TrmB N-terminal domain-containing protein</fullName>
    </recommendedName>
</protein>
<proteinExistence type="predicted"/>
<comment type="caution">
    <text evidence="1">The sequence shown here is derived from an EMBL/GenBank/DDBJ whole genome shotgun (WGS) entry which is preliminary data.</text>
</comment>
<evidence type="ECO:0000313" key="1">
    <source>
        <dbReference type="EMBL" id="KKM86046.1"/>
    </source>
</evidence>
<dbReference type="InterPro" id="IPR036388">
    <property type="entry name" value="WH-like_DNA-bd_sf"/>
</dbReference>
<name>A0A0F9LFS1_9ZZZZ</name>
<dbReference type="SUPFAM" id="SSF47162">
    <property type="entry name" value="Apolipoprotein"/>
    <property type="match status" value="1"/>
</dbReference>